<sequence>MRAQTPSDALRDAAAARTRRDQLTVQAAAAGELVARREREAADLQQRVQGEATDVAKLERLSPAQLWASLRGDLDDRLAVERAEHLAAQQAAAGGQERLAAAQHDLDRLTAAIVDLGDVDAAFAAALAARAEQVRGGGSAASEELIAIDTQLGALAGEGIEISEAQLALAVTQQALGLAQQALDSAGGWSTYDTFFGGGMIADLMKHDRISRSAQAFAAVNRSLEHLATELADLGAAPVEAVQISDSLAVFDVLFDNIFSDWMVRERIANAAHEANLLGERLALLDADLVGRHDGLIERRGWLIERREELLLA</sequence>
<organism evidence="1 2">
    <name type="scientific">Microbacterium dauci</name>
    <dbReference type="NCBI Taxonomy" id="3048008"/>
    <lineage>
        <taxon>Bacteria</taxon>
        <taxon>Bacillati</taxon>
        <taxon>Actinomycetota</taxon>
        <taxon>Actinomycetes</taxon>
        <taxon>Micrococcales</taxon>
        <taxon>Microbacteriaceae</taxon>
        <taxon>Microbacterium</taxon>
    </lineage>
</organism>
<reference evidence="1 2" key="1">
    <citation type="submission" date="2023-05" db="EMBL/GenBank/DDBJ databases">
        <title>Microbacterium dauci sp.nov., Isolated from Carrot Rhizosphere Soil.</title>
        <authorList>
            <person name="Xiao Z."/>
            <person name="Zheng J."/>
        </authorList>
    </citation>
    <scope>NUCLEOTIDE SEQUENCE [LARGE SCALE GENOMIC DNA]</scope>
    <source>
        <strain evidence="1 2">LX3-4</strain>
    </source>
</reference>
<proteinExistence type="predicted"/>
<evidence type="ECO:0000313" key="2">
    <source>
        <dbReference type="Proteomes" id="UP001321481"/>
    </source>
</evidence>
<dbReference type="EMBL" id="JASJND010000004">
    <property type="protein sequence ID" value="MDJ1113988.1"/>
    <property type="molecule type" value="Genomic_DNA"/>
</dbReference>
<accession>A0ABT6ZCX6</accession>
<dbReference type="Proteomes" id="UP001321481">
    <property type="component" value="Unassembled WGS sequence"/>
</dbReference>
<gene>
    <name evidence="1" type="ORF">QNI14_05940</name>
</gene>
<dbReference type="RefSeq" id="WP_283715524.1">
    <property type="nucleotide sequence ID" value="NZ_JASJND010000004.1"/>
</dbReference>
<evidence type="ECO:0000313" key="1">
    <source>
        <dbReference type="EMBL" id="MDJ1113988.1"/>
    </source>
</evidence>
<comment type="caution">
    <text evidence="1">The sequence shown here is derived from an EMBL/GenBank/DDBJ whole genome shotgun (WGS) entry which is preliminary data.</text>
</comment>
<keyword evidence="2" id="KW-1185">Reference proteome</keyword>
<name>A0ABT6ZCX6_9MICO</name>
<protein>
    <submittedName>
        <fullName evidence="1">Uncharacterized protein</fullName>
    </submittedName>
</protein>